<protein>
    <submittedName>
        <fullName evidence="1">Uncharacterized protein</fullName>
    </submittedName>
</protein>
<accession>A0A0E9SPN2</accession>
<proteinExistence type="predicted"/>
<sequence>MLLGDSRNKIEKRLQGKDSLLRLVSGATQHTR</sequence>
<dbReference type="EMBL" id="GBXM01066104">
    <property type="protein sequence ID" value="JAH42473.1"/>
    <property type="molecule type" value="Transcribed_RNA"/>
</dbReference>
<reference evidence="1" key="1">
    <citation type="submission" date="2014-11" db="EMBL/GenBank/DDBJ databases">
        <authorList>
            <person name="Amaro Gonzalez C."/>
        </authorList>
    </citation>
    <scope>NUCLEOTIDE SEQUENCE</scope>
</reference>
<reference evidence="1" key="2">
    <citation type="journal article" date="2015" name="Fish Shellfish Immunol.">
        <title>Early steps in the European eel (Anguilla anguilla)-Vibrio vulnificus interaction in the gills: Role of the RtxA13 toxin.</title>
        <authorList>
            <person name="Callol A."/>
            <person name="Pajuelo D."/>
            <person name="Ebbesson L."/>
            <person name="Teles M."/>
            <person name="MacKenzie S."/>
            <person name="Amaro C."/>
        </authorList>
    </citation>
    <scope>NUCLEOTIDE SEQUENCE</scope>
</reference>
<evidence type="ECO:0000313" key="1">
    <source>
        <dbReference type="EMBL" id="JAH42473.1"/>
    </source>
</evidence>
<organism evidence="1">
    <name type="scientific">Anguilla anguilla</name>
    <name type="common">European freshwater eel</name>
    <name type="synonym">Muraena anguilla</name>
    <dbReference type="NCBI Taxonomy" id="7936"/>
    <lineage>
        <taxon>Eukaryota</taxon>
        <taxon>Metazoa</taxon>
        <taxon>Chordata</taxon>
        <taxon>Craniata</taxon>
        <taxon>Vertebrata</taxon>
        <taxon>Euteleostomi</taxon>
        <taxon>Actinopterygii</taxon>
        <taxon>Neopterygii</taxon>
        <taxon>Teleostei</taxon>
        <taxon>Anguilliformes</taxon>
        <taxon>Anguillidae</taxon>
        <taxon>Anguilla</taxon>
    </lineage>
</organism>
<dbReference type="AlphaFoldDB" id="A0A0E9SPN2"/>
<name>A0A0E9SPN2_ANGAN</name>